<keyword evidence="1" id="KW-0479">Metal-binding</keyword>
<dbReference type="Proteomes" id="UP001172457">
    <property type="component" value="Chromosome 5"/>
</dbReference>
<feature type="region of interest" description="Disordered" evidence="5">
    <location>
        <begin position="787"/>
        <end position="818"/>
    </location>
</feature>
<dbReference type="PROSITE" id="PS50158">
    <property type="entry name" value="ZF_CCHC"/>
    <property type="match status" value="1"/>
</dbReference>
<organism evidence="8 9">
    <name type="scientific">Centaurea solstitialis</name>
    <name type="common">yellow star-thistle</name>
    <dbReference type="NCBI Taxonomy" id="347529"/>
    <lineage>
        <taxon>Eukaryota</taxon>
        <taxon>Viridiplantae</taxon>
        <taxon>Streptophyta</taxon>
        <taxon>Embryophyta</taxon>
        <taxon>Tracheophyta</taxon>
        <taxon>Spermatophyta</taxon>
        <taxon>Magnoliopsida</taxon>
        <taxon>eudicotyledons</taxon>
        <taxon>Gunneridae</taxon>
        <taxon>Pentapetalae</taxon>
        <taxon>asterids</taxon>
        <taxon>campanulids</taxon>
        <taxon>Asterales</taxon>
        <taxon>Asteraceae</taxon>
        <taxon>Carduoideae</taxon>
        <taxon>Cardueae</taxon>
        <taxon>Centaureinae</taxon>
        <taxon>Centaurea</taxon>
    </lineage>
</organism>
<sequence>MWRIRGVYEDLDIEDLYSNKHYPELFTLKIHHGGLFTKRPGRQYIQGKISYVDLVDGDELSVHEINAMVKELGYTGKYPMYYHFLTPDCNLDVGLRALGNDQDVLNLIKYTLTTKVIEVYTEQIITTVFTYNKSPGGPKVVIEELPDENVVIPESTMKSKKQGSSSCKKRLALDWIGTEEYTPRVDEVVSDREAEREVDTNLGQESGHDEDFDPFWGLGEPSLGKGPILEDDSDDDSDYMEEEMAEVDVDMSNFSSIIDWNVEWLGSKEELVEDKRFEEDDQFEADAFYSTDDSDLEGPRKDKLREVRKEHQDLEVSIHFYVGQSFGNKKEIKERVAKHSIETRRDLSILKNDSVRMRVICKGKVPICNERDGKSSQSKSKQSKSTTKKDEGPICPWVLHVSTSGEDKTWVVKTYNDVHKCLQSRKIRQCTSSFLSTQMEGTIAPNPNIPIGALKEQLQGKLQLQLSRQKIFRAKAKAMERLQGTYTAKYPLLRDYVLELKKTNPGTTVKLEVEPQPLSDSTDRQFKRIYVCLGPLKKGFKAIGRELLGLYGAFMKGPYPGQILSAVGIDPNIGTYPLAYAIVEAETKDSWSWFLEYLKDDLELHTNSNFTFISDRQKGIIPAVAKVFPSAEHMFCLRHIHENMKKTWKGKEYKDLLWKTATATTVNQFGRCMTQMRTLNRETHDWLKEIPPHTWSRSHFTDFNGPWNEQCVVNPSEKDCTCRKWELTGIPCMHAVACIWFMQANGEGVDIPERWVHKCYWLSTWKKVYSLHIDPISGREHWPHADYGTTVTAPTHHTQIGRPKKKRRKSAEEISQPIVSGSKLLRRGKTVTCKKCNKRGHNSRSCKGQEVRG</sequence>
<dbReference type="InterPro" id="IPR018289">
    <property type="entry name" value="MULE_transposase_dom"/>
</dbReference>
<evidence type="ECO:0000313" key="9">
    <source>
        <dbReference type="Proteomes" id="UP001172457"/>
    </source>
</evidence>
<evidence type="ECO:0000313" key="8">
    <source>
        <dbReference type="EMBL" id="KAJ9546885.1"/>
    </source>
</evidence>
<dbReference type="PROSITE" id="PS50966">
    <property type="entry name" value="ZF_SWIM"/>
    <property type="match status" value="1"/>
</dbReference>
<feature type="compositionally biased region" description="Polar residues" evidence="5">
    <location>
        <begin position="789"/>
        <end position="798"/>
    </location>
</feature>
<dbReference type="PANTHER" id="PTHR31973:SF190">
    <property type="entry name" value="MULE TRANSPOSASE DOMAIN-CONTAINING PROTEIN"/>
    <property type="match status" value="1"/>
</dbReference>
<keyword evidence="9" id="KW-1185">Reference proteome</keyword>
<protein>
    <recommendedName>
        <fullName evidence="10">SWIM-type domain-containing protein</fullName>
    </recommendedName>
</protein>
<feature type="region of interest" description="Disordered" evidence="5">
    <location>
        <begin position="370"/>
        <end position="391"/>
    </location>
</feature>
<feature type="compositionally biased region" description="Basic and acidic residues" evidence="5">
    <location>
        <begin position="188"/>
        <end position="199"/>
    </location>
</feature>
<feature type="compositionally biased region" description="Low complexity" evidence="5">
    <location>
        <begin position="375"/>
        <end position="385"/>
    </location>
</feature>
<dbReference type="InterPro" id="IPR007527">
    <property type="entry name" value="Znf_SWIM"/>
</dbReference>
<dbReference type="InterPro" id="IPR001878">
    <property type="entry name" value="Znf_CCHC"/>
</dbReference>
<keyword evidence="3" id="KW-0862">Zinc</keyword>
<feature type="region of interest" description="Disordered" evidence="5">
    <location>
        <begin position="188"/>
        <end position="211"/>
    </location>
</feature>
<dbReference type="Pfam" id="PF26130">
    <property type="entry name" value="PB1-like"/>
    <property type="match status" value="1"/>
</dbReference>
<evidence type="ECO:0000256" key="1">
    <source>
        <dbReference type="ARBA" id="ARBA00022723"/>
    </source>
</evidence>
<evidence type="ECO:0000256" key="5">
    <source>
        <dbReference type="SAM" id="MobiDB-lite"/>
    </source>
</evidence>
<feature type="domain" description="CCHC-type" evidence="6">
    <location>
        <begin position="833"/>
        <end position="847"/>
    </location>
</feature>
<proteinExistence type="predicted"/>
<keyword evidence="2 4" id="KW-0863">Zinc-finger</keyword>
<evidence type="ECO:0000259" key="6">
    <source>
        <dbReference type="PROSITE" id="PS50158"/>
    </source>
</evidence>
<evidence type="ECO:0000256" key="2">
    <source>
        <dbReference type="ARBA" id="ARBA00022771"/>
    </source>
</evidence>
<dbReference type="InterPro" id="IPR058594">
    <property type="entry name" value="PB1-like_dom_pln"/>
</dbReference>
<dbReference type="SMART" id="SM00575">
    <property type="entry name" value="ZnF_PMZ"/>
    <property type="match status" value="1"/>
</dbReference>
<accession>A0AA38SQA6</accession>
<dbReference type="Pfam" id="PF10551">
    <property type="entry name" value="MULE"/>
    <property type="match status" value="1"/>
</dbReference>
<name>A0AA38SQA6_9ASTR</name>
<dbReference type="EMBL" id="JARYMX010000005">
    <property type="protein sequence ID" value="KAJ9546885.1"/>
    <property type="molecule type" value="Genomic_DNA"/>
</dbReference>
<gene>
    <name evidence="8" type="ORF">OSB04_019428</name>
</gene>
<dbReference type="InterPro" id="IPR006564">
    <property type="entry name" value="Znf_PMZ"/>
</dbReference>
<dbReference type="GO" id="GO:0003676">
    <property type="term" value="F:nucleic acid binding"/>
    <property type="evidence" value="ECO:0007669"/>
    <property type="project" value="InterPro"/>
</dbReference>
<dbReference type="GO" id="GO:0008270">
    <property type="term" value="F:zinc ion binding"/>
    <property type="evidence" value="ECO:0007669"/>
    <property type="project" value="UniProtKB-KW"/>
</dbReference>
<evidence type="ECO:0000256" key="3">
    <source>
        <dbReference type="ARBA" id="ARBA00022833"/>
    </source>
</evidence>
<evidence type="ECO:0000259" key="7">
    <source>
        <dbReference type="PROSITE" id="PS50966"/>
    </source>
</evidence>
<feature type="domain" description="SWIM-type" evidence="7">
    <location>
        <begin position="709"/>
        <end position="743"/>
    </location>
</feature>
<dbReference type="AlphaFoldDB" id="A0AA38SQA6"/>
<evidence type="ECO:0000256" key="4">
    <source>
        <dbReference type="PROSITE-ProRule" id="PRU00047"/>
    </source>
</evidence>
<dbReference type="PANTHER" id="PTHR31973">
    <property type="entry name" value="POLYPROTEIN, PUTATIVE-RELATED"/>
    <property type="match status" value="1"/>
</dbReference>
<comment type="caution">
    <text evidence="8">The sequence shown here is derived from an EMBL/GenBank/DDBJ whole genome shotgun (WGS) entry which is preliminary data.</text>
</comment>
<dbReference type="Pfam" id="PF04434">
    <property type="entry name" value="SWIM"/>
    <property type="match status" value="1"/>
</dbReference>
<reference evidence="8" key="1">
    <citation type="submission" date="2023-03" db="EMBL/GenBank/DDBJ databases">
        <title>Chromosome-scale reference genome and RAD-based genetic map of yellow starthistle (Centaurea solstitialis) reveal putative structural variation and QTLs associated with invader traits.</title>
        <authorList>
            <person name="Reatini B."/>
            <person name="Cang F.A."/>
            <person name="Jiang Q."/>
            <person name="Mckibben M.T.W."/>
            <person name="Barker M.S."/>
            <person name="Rieseberg L.H."/>
            <person name="Dlugosch K.M."/>
        </authorList>
    </citation>
    <scope>NUCLEOTIDE SEQUENCE</scope>
    <source>
        <strain evidence="8">CAN-66</strain>
        <tissue evidence="8">Leaf</tissue>
    </source>
</reference>
<evidence type="ECO:0008006" key="10">
    <source>
        <dbReference type="Google" id="ProtNLM"/>
    </source>
</evidence>